<dbReference type="Pfam" id="PF04610">
    <property type="entry name" value="TrbL"/>
    <property type="match status" value="1"/>
</dbReference>
<evidence type="ECO:0000256" key="5">
    <source>
        <dbReference type="SAM" id="MobiDB-lite"/>
    </source>
</evidence>
<dbReference type="GO" id="GO:0016020">
    <property type="term" value="C:membrane"/>
    <property type="evidence" value="ECO:0007669"/>
    <property type="project" value="UniProtKB-SubCell"/>
</dbReference>
<dbReference type="InterPro" id="IPR007688">
    <property type="entry name" value="Conjugal_tfr_TrbL/VirB6"/>
</dbReference>
<name>A0A4Q7V789_9BURK</name>
<keyword evidence="3 6" id="KW-1133">Transmembrane helix</keyword>
<keyword evidence="2 6" id="KW-0812">Transmembrane</keyword>
<feature type="transmembrane region" description="Helical" evidence="6">
    <location>
        <begin position="247"/>
        <end position="266"/>
    </location>
</feature>
<feature type="compositionally biased region" description="Polar residues" evidence="5">
    <location>
        <begin position="383"/>
        <end position="399"/>
    </location>
</feature>
<protein>
    <submittedName>
        <fullName evidence="7">Type IV secretion system protein VirB6</fullName>
    </submittedName>
</protein>
<gene>
    <name evidence="7" type="ORF">EV681_4526</name>
</gene>
<dbReference type="EMBL" id="SHKO01000006">
    <property type="protein sequence ID" value="RZT91173.1"/>
    <property type="molecule type" value="Genomic_DNA"/>
</dbReference>
<comment type="subcellular location">
    <subcellularLocation>
        <location evidence="1">Membrane</location>
        <topology evidence="1">Multi-pass membrane protein</topology>
    </subcellularLocation>
</comment>
<keyword evidence="4 6" id="KW-0472">Membrane</keyword>
<accession>A0A4Q7V789</accession>
<proteinExistence type="predicted"/>
<feature type="transmembrane region" description="Helical" evidence="6">
    <location>
        <begin position="174"/>
        <end position="196"/>
    </location>
</feature>
<dbReference type="GO" id="GO:0030255">
    <property type="term" value="P:protein secretion by the type IV secretion system"/>
    <property type="evidence" value="ECO:0007669"/>
    <property type="project" value="InterPro"/>
</dbReference>
<evidence type="ECO:0000256" key="6">
    <source>
        <dbReference type="SAM" id="Phobius"/>
    </source>
</evidence>
<keyword evidence="8" id="KW-1185">Reference proteome</keyword>
<comment type="caution">
    <text evidence="7">The sequence shown here is derived from an EMBL/GenBank/DDBJ whole genome shotgun (WGS) entry which is preliminary data.</text>
</comment>
<evidence type="ECO:0000256" key="3">
    <source>
        <dbReference type="ARBA" id="ARBA00022989"/>
    </source>
</evidence>
<dbReference type="Proteomes" id="UP000293398">
    <property type="component" value="Unassembled WGS sequence"/>
</dbReference>
<sequence length="399" mass="41799">MFHVFESISTKLLSAFLSWVFIPGVLMTWVAPPILAGLTIQIIMQGYGIMRGQGGQDHLLDVFFKSLRAFLVVTLCLTGAAYFDNIMGLANDLKDGLLNLFAPSGGAGKSAYAKLDSSVNEAITAFKKIWILGEEKIDISISNINLIGLSYIASGIVLLFCFGCYAIVAAVNLLIIDFSLHFIFAVGPLFVACYAFQATSGFFNTWVVAVLKYIFTAIVIVAIIGLGTDILGNYAAQLKGVNDTTDYISLAVGAFGATGILIFLSMRAASLAADMVGGAAMNLVSATPLAKKISNTVSSTVSNTTQGAARAGAYGVGRASGALANTQVGQRFADATSGARQTASSVGTVIRVMQGKTGAAYSTPERRAAMNRRAGNVRGAYSSGYNDSNRSGIGTVTRG</sequence>
<dbReference type="AlphaFoldDB" id="A0A4Q7V789"/>
<feature type="transmembrane region" description="Helical" evidence="6">
    <location>
        <begin position="12"/>
        <end position="43"/>
    </location>
</feature>
<feature type="transmembrane region" description="Helical" evidence="6">
    <location>
        <begin position="203"/>
        <end position="227"/>
    </location>
</feature>
<evidence type="ECO:0000256" key="2">
    <source>
        <dbReference type="ARBA" id="ARBA00022692"/>
    </source>
</evidence>
<evidence type="ECO:0000313" key="8">
    <source>
        <dbReference type="Proteomes" id="UP000293398"/>
    </source>
</evidence>
<feature type="transmembrane region" description="Helical" evidence="6">
    <location>
        <begin position="146"/>
        <end position="168"/>
    </location>
</feature>
<organism evidence="7 8">
    <name type="scientific">Advenella incenata</name>
    <dbReference type="NCBI Taxonomy" id="267800"/>
    <lineage>
        <taxon>Bacteria</taxon>
        <taxon>Pseudomonadati</taxon>
        <taxon>Pseudomonadota</taxon>
        <taxon>Betaproteobacteria</taxon>
        <taxon>Burkholderiales</taxon>
        <taxon>Alcaligenaceae</taxon>
    </lineage>
</organism>
<feature type="transmembrane region" description="Helical" evidence="6">
    <location>
        <begin position="63"/>
        <end position="83"/>
    </location>
</feature>
<feature type="region of interest" description="Disordered" evidence="5">
    <location>
        <begin position="378"/>
        <end position="399"/>
    </location>
</feature>
<reference evidence="7 8" key="1">
    <citation type="submission" date="2019-02" db="EMBL/GenBank/DDBJ databases">
        <title>Genomic Encyclopedia of Type Strains, Phase IV (KMG-IV): sequencing the most valuable type-strain genomes for metagenomic binning, comparative biology and taxonomic classification.</title>
        <authorList>
            <person name="Goeker M."/>
        </authorList>
    </citation>
    <scope>NUCLEOTIDE SEQUENCE [LARGE SCALE GENOMIC DNA]</scope>
    <source>
        <strain evidence="7 8">DSM 23814</strain>
    </source>
</reference>
<evidence type="ECO:0000256" key="4">
    <source>
        <dbReference type="ARBA" id="ARBA00023136"/>
    </source>
</evidence>
<evidence type="ECO:0000313" key="7">
    <source>
        <dbReference type="EMBL" id="RZT91173.1"/>
    </source>
</evidence>
<evidence type="ECO:0000256" key="1">
    <source>
        <dbReference type="ARBA" id="ARBA00004141"/>
    </source>
</evidence>
<dbReference type="OrthoDB" id="8752823at2"/>